<evidence type="ECO:0000259" key="1">
    <source>
        <dbReference type="PROSITE" id="PS50206"/>
    </source>
</evidence>
<dbReference type="RefSeq" id="WP_110527882.1">
    <property type="nucleotide sequence ID" value="NZ_QKOE01000017.1"/>
</dbReference>
<evidence type="ECO:0000313" key="3">
    <source>
        <dbReference type="Proteomes" id="UP000248259"/>
    </source>
</evidence>
<organism evidence="2 3">
    <name type="scientific">Parazoarcus communis SWub3 = DSM 12120</name>
    <dbReference type="NCBI Taxonomy" id="1121029"/>
    <lineage>
        <taxon>Bacteria</taxon>
        <taxon>Pseudomonadati</taxon>
        <taxon>Pseudomonadota</taxon>
        <taxon>Betaproteobacteria</taxon>
        <taxon>Rhodocyclales</taxon>
        <taxon>Zoogloeaceae</taxon>
        <taxon>Parazoarcus</taxon>
    </lineage>
</organism>
<dbReference type="Gene3D" id="3.40.250.10">
    <property type="entry name" value="Rhodanese-like domain"/>
    <property type="match status" value="1"/>
</dbReference>
<dbReference type="PANTHER" id="PTHR43031:SF17">
    <property type="entry name" value="SULFURTRANSFERASE YTWF-RELATED"/>
    <property type="match status" value="1"/>
</dbReference>
<accession>A0A323UTV2</accession>
<feature type="domain" description="Rhodanese" evidence="1">
    <location>
        <begin position="17"/>
        <end position="105"/>
    </location>
</feature>
<dbReference type="EMBL" id="QKOE01000017">
    <property type="protein sequence ID" value="PZA15100.1"/>
    <property type="molecule type" value="Genomic_DNA"/>
</dbReference>
<dbReference type="AlphaFoldDB" id="A0A323UTV2"/>
<gene>
    <name evidence="2" type="ORF">DNK49_18210</name>
</gene>
<dbReference type="PROSITE" id="PS50206">
    <property type="entry name" value="RHODANESE_3"/>
    <property type="match status" value="1"/>
</dbReference>
<dbReference type="SMART" id="SM00450">
    <property type="entry name" value="RHOD"/>
    <property type="match status" value="1"/>
</dbReference>
<dbReference type="OrthoDB" id="9811849at2"/>
<dbReference type="InterPro" id="IPR050229">
    <property type="entry name" value="GlpE_sulfurtransferase"/>
</dbReference>
<dbReference type="PANTHER" id="PTHR43031">
    <property type="entry name" value="FAD-DEPENDENT OXIDOREDUCTASE"/>
    <property type="match status" value="1"/>
</dbReference>
<dbReference type="SUPFAM" id="SSF52821">
    <property type="entry name" value="Rhodanese/Cell cycle control phosphatase"/>
    <property type="match status" value="1"/>
</dbReference>
<dbReference type="GO" id="GO:0016740">
    <property type="term" value="F:transferase activity"/>
    <property type="evidence" value="ECO:0007669"/>
    <property type="project" value="UniProtKB-KW"/>
</dbReference>
<name>A0A323UTV2_9RHOO</name>
<comment type="caution">
    <text evidence="2">The sequence shown here is derived from an EMBL/GenBank/DDBJ whole genome shotgun (WGS) entry which is preliminary data.</text>
</comment>
<keyword evidence="2" id="KW-0808">Transferase</keyword>
<dbReference type="InterPro" id="IPR036873">
    <property type="entry name" value="Rhodanese-like_dom_sf"/>
</dbReference>
<dbReference type="Proteomes" id="UP000248259">
    <property type="component" value="Unassembled WGS sequence"/>
</dbReference>
<dbReference type="InterPro" id="IPR001763">
    <property type="entry name" value="Rhodanese-like_dom"/>
</dbReference>
<keyword evidence="3" id="KW-1185">Reference proteome</keyword>
<dbReference type="Pfam" id="PF00581">
    <property type="entry name" value="Rhodanese"/>
    <property type="match status" value="1"/>
</dbReference>
<reference evidence="2 3" key="1">
    <citation type="submission" date="2018-06" db="EMBL/GenBank/DDBJ databases">
        <title>Azoarcus communis strain SWub3 genome.</title>
        <authorList>
            <person name="Zorraquino Salvo V."/>
            <person name="Toubiana D."/>
            <person name="Blumwald E."/>
        </authorList>
    </citation>
    <scope>NUCLEOTIDE SEQUENCE [LARGE SCALE GENOMIC DNA]</scope>
    <source>
        <strain evidence="2 3">SWub3</strain>
    </source>
</reference>
<sequence>MQQISPVELAQWLQDTQRPAPLLLDVREPWEYQLCHIDGSQPMPMGTVPARIHELDAGREIVVICHHGGRSAQVAMFLERQGFAKVINLSGGVAEWAGRVDPKMPQY</sequence>
<protein>
    <submittedName>
        <fullName evidence="2">Sulfurtransferase</fullName>
    </submittedName>
</protein>
<proteinExistence type="predicted"/>
<evidence type="ECO:0000313" key="2">
    <source>
        <dbReference type="EMBL" id="PZA15100.1"/>
    </source>
</evidence>